<dbReference type="AlphaFoldDB" id="A0A4T0WWZ0"/>
<dbReference type="PANTHER" id="PTHR28031">
    <property type="entry name" value="PROLINE-RICH PROTEIN HUA1"/>
    <property type="match status" value="1"/>
</dbReference>
<evidence type="ECO:0000256" key="1">
    <source>
        <dbReference type="SAM" id="MobiDB-lite"/>
    </source>
</evidence>
<dbReference type="InterPro" id="IPR036410">
    <property type="entry name" value="HSP_DnaJ_Cys-rich_dom_sf"/>
</dbReference>
<dbReference type="InterPro" id="IPR038910">
    <property type="entry name" value="Hua1-like"/>
</dbReference>
<protein>
    <submittedName>
        <fullName evidence="2">Uncharacterized protein</fullName>
    </submittedName>
</protein>
<feature type="region of interest" description="Disordered" evidence="1">
    <location>
        <begin position="1"/>
        <end position="113"/>
    </location>
</feature>
<proteinExistence type="predicted"/>
<evidence type="ECO:0000313" key="2">
    <source>
        <dbReference type="EMBL" id="TID14948.1"/>
    </source>
</evidence>
<name>A0A4T0WWZ0_9ASCO</name>
<gene>
    <name evidence="2" type="ORF">CANINC_004619</name>
</gene>
<dbReference type="SUPFAM" id="SSF57938">
    <property type="entry name" value="DnaJ/Hsp40 cysteine-rich domain"/>
    <property type="match status" value="1"/>
</dbReference>
<organism evidence="2 3">
    <name type="scientific">Pichia inconspicua</name>
    <dbReference type="NCBI Taxonomy" id="52247"/>
    <lineage>
        <taxon>Eukaryota</taxon>
        <taxon>Fungi</taxon>
        <taxon>Dikarya</taxon>
        <taxon>Ascomycota</taxon>
        <taxon>Saccharomycotina</taxon>
        <taxon>Pichiomycetes</taxon>
        <taxon>Pichiales</taxon>
        <taxon>Pichiaceae</taxon>
        <taxon>Pichia</taxon>
    </lineage>
</organism>
<feature type="compositionally biased region" description="Pro residues" evidence="1">
    <location>
        <begin position="83"/>
        <end position="98"/>
    </location>
</feature>
<dbReference type="Proteomes" id="UP000307173">
    <property type="component" value="Unassembled WGS sequence"/>
</dbReference>
<sequence length="252" mass="27838">MYNKQTEHLPPAGPPPSQLNAFDPNENHPDEPPPSYDESVKDPSFTDQQQGYARPENPPPRPSRPDTTQNQPVRPVDEKYRPPSLPPPVRAPPGPPPSQTKTIKLRKPTPINPNPYLPWEYSSSYRCSKCENTGFRTKNGKPCKKCWPKFRPGVIPPSSQAELERLVKNPPPPKPLNSNVRKLPPGAVPLAPMGVAPMGAPMPQIVQPGDPRIGGVLCPRCHGRGMVHFFLDLERCSTCNGLGRVNFNGRPL</sequence>
<dbReference type="STRING" id="52247.A0A4T0WWZ0"/>
<dbReference type="OrthoDB" id="2405700at2759"/>
<dbReference type="PANTHER" id="PTHR28031:SF1">
    <property type="entry name" value="PROLINE-RICH PROTEIN HUA1"/>
    <property type="match status" value="1"/>
</dbReference>
<dbReference type="Gene3D" id="6.20.20.10">
    <property type="match status" value="1"/>
</dbReference>
<reference evidence="2 3" key="1">
    <citation type="journal article" date="2019" name="Front. Genet.">
        <title>Whole-Genome Sequencing of the Opportunistic Yeast Pathogen Candida inconspicua Uncovers Its Hybrid Origin.</title>
        <authorList>
            <person name="Mixao V."/>
            <person name="Hansen A.P."/>
            <person name="Saus E."/>
            <person name="Boekhout T."/>
            <person name="Lass-Florl C."/>
            <person name="Gabaldon T."/>
        </authorList>
    </citation>
    <scope>NUCLEOTIDE SEQUENCE [LARGE SCALE GENOMIC DNA]</scope>
    <source>
        <strain evidence="2 3">CBS 180</strain>
    </source>
</reference>
<comment type="caution">
    <text evidence="2">The sequence shown here is derived from an EMBL/GenBank/DDBJ whole genome shotgun (WGS) entry which is preliminary data.</text>
</comment>
<dbReference type="GO" id="GO:0005737">
    <property type="term" value="C:cytoplasm"/>
    <property type="evidence" value="ECO:0007669"/>
    <property type="project" value="TreeGrafter"/>
</dbReference>
<keyword evidence="3" id="KW-1185">Reference proteome</keyword>
<evidence type="ECO:0000313" key="3">
    <source>
        <dbReference type="Proteomes" id="UP000307173"/>
    </source>
</evidence>
<accession>A0A4T0WWZ0</accession>
<dbReference type="EMBL" id="SELW01000657">
    <property type="protein sequence ID" value="TID14948.1"/>
    <property type="molecule type" value="Genomic_DNA"/>
</dbReference>